<proteinExistence type="predicted"/>
<gene>
    <name evidence="10" type="ORF">PANT1444_LOCUS7223</name>
</gene>
<evidence type="ECO:0000313" key="10">
    <source>
        <dbReference type="EMBL" id="CAD8481716.1"/>
    </source>
</evidence>
<keyword evidence="3 9" id="KW-0732">Signal</keyword>
<keyword evidence="4" id="KW-0256">Endoplasmic reticulum</keyword>
<name>A0A7S0EDI2_9EUKA</name>
<feature type="signal peptide" evidence="9">
    <location>
        <begin position="1"/>
        <end position="20"/>
    </location>
</feature>
<dbReference type="AlphaFoldDB" id="A0A7S0EDI2"/>
<dbReference type="PANTHER" id="PTHR12924:SF0">
    <property type="entry name" value="TRANSLOCON-ASSOCIATED PROTEIN SUBUNIT ALPHA"/>
    <property type="match status" value="1"/>
</dbReference>
<reference evidence="10" key="1">
    <citation type="submission" date="2021-01" db="EMBL/GenBank/DDBJ databases">
        <authorList>
            <person name="Corre E."/>
            <person name="Pelletier E."/>
            <person name="Niang G."/>
            <person name="Scheremetjew M."/>
            <person name="Finn R."/>
            <person name="Kale V."/>
            <person name="Holt S."/>
            <person name="Cochrane G."/>
            <person name="Meng A."/>
            <person name="Brown T."/>
            <person name="Cohen L."/>
        </authorList>
    </citation>
    <scope>NUCLEOTIDE SEQUENCE</scope>
    <source>
        <strain evidence="10">CCMP1374</strain>
    </source>
</reference>
<sequence length="244" mass="26176">MARYVLFATLLLSSAAVIAADEGLHDIDIDRTDLSDPALNADLDKPKTLLPHSDVEPSSMMLQPVGESLPIGVPSYLLVSLANLGPKMFNVTKINGIVSDVKSGKALANFTRRMYGDPLGPREQRSFRYPFVPNKKLSPGEYQMTFSVFYANRDKEGFSTEVYSGKQVLVAGPPEKSELPLTDIAMAIALVLGLAIAYTSLAPLLSGAPKSTAPVDTRSAADPSQWLPAASSPKKKKSPAAKRT</sequence>
<keyword evidence="2 8" id="KW-0812">Transmembrane</keyword>
<accession>A0A7S0EDI2</accession>
<comment type="subcellular location">
    <subcellularLocation>
        <location evidence="1">Endoplasmic reticulum membrane</location>
        <topology evidence="1">Single-pass type I membrane protein</topology>
    </subcellularLocation>
</comment>
<evidence type="ECO:0008006" key="11">
    <source>
        <dbReference type="Google" id="ProtNLM"/>
    </source>
</evidence>
<evidence type="ECO:0000256" key="3">
    <source>
        <dbReference type="ARBA" id="ARBA00022729"/>
    </source>
</evidence>
<evidence type="ECO:0000256" key="1">
    <source>
        <dbReference type="ARBA" id="ARBA00004115"/>
    </source>
</evidence>
<dbReference type="InterPro" id="IPR005595">
    <property type="entry name" value="TRAP_alpha"/>
</dbReference>
<feature type="transmembrane region" description="Helical" evidence="8">
    <location>
        <begin position="184"/>
        <end position="205"/>
    </location>
</feature>
<evidence type="ECO:0000256" key="7">
    <source>
        <dbReference type="SAM" id="MobiDB-lite"/>
    </source>
</evidence>
<evidence type="ECO:0000256" key="5">
    <source>
        <dbReference type="ARBA" id="ARBA00022989"/>
    </source>
</evidence>
<feature type="chain" id="PRO_5030672408" description="Translocon-associated protein subunit alpha" evidence="9">
    <location>
        <begin position="21"/>
        <end position="244"/>
    </location>
</feature>
<evidence type="ECO:0000256" key="9">
    <source>
        <dbReference type="SAM" id="SignalP"/>
    </source>
</evidence>
<keyword evidence="6 8" id="KW-0472">Membrane</keyword>
<evidence type="ECO:0000256" key="6">
    <source>
        <dbReference type="ARBA" id="ARBA00023136"/>
    </source>
</evidence>
<dbReference type="PANTHER" id="PTHR12924">
    <property type="entry name" value="TRANSLOCON-ASSOCIATED PROTEIN, ALPHA SUBUNIT"/>
    <property type="match status" value="1"/>
</dbReference>
<evidence type="ECO:0000256" key="4">
    <source>
        <dbReference type="ARBA" id="ARBA00022824"/>
    </source>
</evidence>
<evidence type="ECO:0000256" key="8">
    <source>
        <dbReference type="SAM" id="Phobius"/>
    </source>
</evidence>
<evidence type="ECO:0000256" key="2">
    <source>
        <dbReference type="ARBA" id="ARBA00022692"/>
    </source>
</evidence>
<dbReference type="GO" id="GO:0005789">
    <property type="term" value="C:endoplasmic reticulum membrane"/>
    <property type="evidence" value="ECO:0007669"/>
    <property type="project" value="UniProtKB-SubCell"/>
</dbReference>
<dbReference type="Pfam" id="PF03896">
    <property type="entry name" value="TRAP_alpha"/>
    <property type="match status" value="1"/>
</dbReference>
<keyword evidence="5 8" id="KW-1133">Transmembrane helix</keyword>
<dbReference type="EMBL" id="HBEP01012738">
    <property type="protein sequence ID" value="CAD8481716.1"/>
    <property type="molecule type" value="Transcribed_RNA"/>
</dbReference>
<feature type="region of interest" description="Disordered" evidence="7">
    <location>
        <begin position="208"/>
        <end position="244"/>
    </location>
</feature>
<protein>
    <recommendedName>
        <fullName evidence="11">Translocon-associated protein subunit alpha</fullName>
    </recommendedName>
</protein>
<organism evidence="10">
    <name type="scientific">Phaeocystis antarctica</name>
    <dbReference type="NCBI Taxonomy" id="33657"/>
    <lineage>
        <taxon>Eukaryota</taxon>
        <taxon>Haptista</taxon>
        <taxon>Haptophyta</taxon>
        <taxon>Prymnesiophyceae</taxon>
        <taxon>Phaeocystales</taxon>
        <taxon>Phaeocystaceae</taxon>
        <taxon>Phaeocystis</taxon>
    </lineage>
</organism>
<feature type="compositionally biased region" description="Basic residues" evidence="7">
    <location>
        <begin position="233"/>
        <end position="244"/>
    </location>
</feature>